<dbReference type="PANTHER" id="PTHR43045:SF1">
    <property type="entry name" value="SHIKIMATE TRANSPORTER"/>
    <property type="match status" value="1"/>
</dbReference>
<dbReference type="GO" id="GO:0005886">
    <property type="term" value="C:plasma membrane"/>
    <property type="evidence" value="ECO:0007669"/>
    <property type="project" value="UniProtKB-SubCell"/>
</dbReference>
<protein>
    <submittedName>
        <fullName evidence="11">MHS family MFS transporter</fullName>
    </submittedName>
    <submittedName>
        <fullName evidence="10">Permeases of the major facilitator superfamily</fullName>
    </submittedName>
</protein>
<feature type="transmembrane region" description="Helical" evidence="8">
    <location>
        <begin position="319"/>
        <end position="337"/>
    </location>
</feature>
<dbReference type="PROSITE" id="PS50850">
    <property type="entry name" value="MFS"/>
    <property type="match status" value="1"/>
</dbReference>
<organism evidence="11 13">
    <name type="scientific">Rhodococcus aetherivorans</name>
    <dbReference type="NCBI Taxonomy" id="191292"/>
    <lineage>
        <taxon>Bacteria</taxon>
        <taxon>Bacillati</taxon>
        <taxon>Actinomycetota</taxon>
        <taxon>Actinomycetes</taxon>
        <taxon>Mycobacteriales</taxon>
        <taxon>Nocardiaceae</taxon>
        <taxon>Rhodococcus</taxon>
    </lineage>
</organism>
<evidence type="ECO:0000256" key="7">
    <source>
        <dbReference type="SAM" id="MobiDB-lite"/>
    </source>
</evidence>
<evidence type="ECO:0000256" key="2">
    <source>
        <dbReference type="ARBA" id="ARBA00022448"/>
    </source>
</evidence>
<feature type="region of interest" description="Disordered" evidence="7">
    <location>
        <begin position="1"/>
        <end position="24"/>
    </location>
</feature>
<dbReference type="InterPro" id="IPR011701">
    <property type="entry name" value="MFS"/>
</dbReference>
<proteinExistence type="predicted"/>
<dbReference type="SUPFAM" id="SSF103473">
    <property type="entry name" value="MFS general substrate transporter"/>
    <property type="match status" value="1"/>
</dbReference>
<feature type="transmembrane region" description="Helical" evidence="8">
    <location>
        <begin position="411"/>
        <end position="432"/>
    </location>
</feature>
<feature type="transmembrane region" description="Helical" evidence="8">
    <location>
        <begin position="66"/>
        <end position="88"/>
    </location>
</feature>
<gene>
    <name evidence="11" type="ORF">OCS65_18030</name>
    <name evidence="10" type="ORF">RAJCM14343_4058</name>
</gene>
<evidence type="ECO:0000256" key="5">
    <source>
        <dbReference type="ARBA" id="ARBA00022989"/>
    </source>
</evidence>
<dbReference type="EMBL" id="CP106982">
    <property type="protein sequence ID" value="UYF92386.1"/>
    <property type="molecule type" value="Genomic_DNA"/>
</dbReference>
<dbReference type="Proteomes" id="UP000325466">
    <property type="component" value="Unassembled WGS sequence"/>
</dbReference>
<dbReference type="InterPro" id="IPR005829">
    <property type="entry name" value="Sugar_transporter_CS"/>
</dbReference>
<feature type="transmembrane region" description="Helical" evidence="8">
    <location>
        <begin position="343"/>
        <end position="365"/>
    </location>
</feature>
<sequence>MTAHTLDTPENSGMTTETRPHDTTKVKRAASSAFLGSMLEYYDFYIYASAAALIFPTVFFPDSGHAALLSLSTFGVAYVARPLGAVVLGHFGDRVGRKNVMLFTLILMGVATFGIGLIPSAESIGVLAPALLVLMRIFQGISAAGEQSGASSLTLEHAPQNRRAFFASWTLNGTQAGFILASLVFLPVAAMPDDILYSWGWRVPFWGSLFVLAAAYVMRLKLEEPEEFAETKKSHEVAKLPVADLLRTHPANLTRVIFCAFVAVVSTIFSVFGLAFATSAEVGIAKSTMLGVAIAANAVALFSQPALAALSDRVGRKPVFVTGVLGSAVFIFVYFQAISTGNVALIFAAGIALMGLLYAAPNAIWPAFYAEMFNTKVRYSGMAIGTQLGFAIAGFAPAIGTALMGGDPTNWLPVALLTSGACLVCAVSALSAKETFRTPLRELGNRI</sequence>
<evidence type="ECO:0000313" key="10">
    <source>
        <dbReference type="EMBL" id="GES38790.1"/>
    </source>
</evidence>
<evidence type="ECO:0000256" key="1">
    <source>
        <dbReference type="ARBA" id="ARBA00004651"/>
    </source>
</evidence>
<dbReference type="InterPro" id="IPR020846">
    <property type="entry name" value="MFS_dom"/>
</dbReference>
<reference evidence="10 12" key="1">
    <citation type="journal article" date="2018" name="Biodegradation">
        <title>1,4-Dioxane degradation characteristics of Rhodococcus aetherivorans JCM 14343.</title>
        <authorList>
            <person name="Inoue D."/>
            <person name="Tsunoda T."/>
            <person name="Yamamoto N."/>
            <person name="Ike M."/>
            <person name="Sei K."/>
        </authorList>
    </citation>
    <scope>NUCLEOTIDE SEQUENCE [LARGE SCALE GENOMIC DNA]</scope>
    <source>
        <strain evidence="10 12">JCM 14343</strain>
    </source>
</reference>
<evidence type="ECO:0000259" key="9">
    <source>
        <dbReference type="PROSITE" id="PS50850"/>
    </source>
</evidence>
<feature type="transmembrane region" description="Helical" evidence="8">
    <location>
        <begin position="289"/>
        <end position="307"/>
    </location>
</feature>
<dbReference type="Proteomes" id="UP001163947">
    <property type="component" value="Chromosome"/>
</dbReference>
<keyword evidence="4 8" id="KW-0812">Transmembrane</keyword>
<feature type="transmembrane region" description="Helical" evidence="8">
    <location>
        <begin position="100"/>
        <end position="118"/>
    </location>
</feature>
<feature type="transmembrane region" description="Helical" evidence="8">
    <location>
        <begin position="44"/>
        <end position="60"/>
    </location>
</feature>
<dbReference type="EMBL" id="BLAH01000103">
    <property type="protein sequence ID" value="GES38790.1"/>
    <property type="molecule type" value="Genomic_DNA"/>
</dbReference>
<dbReference type="Gene3D" id="1.20.1250.20">
    <property type="entry name" value="MFS general substrate transporter like domains"/>
    <property type="match status" value="1"/>
</dbReference>
<dbReference type="PROSITE" id="PS00216">
    <property type="entry name" value="SUGAR_TRANSPORT_1"/>
    <property type="match status" value="1"/>
</dbReference>
<comment type="subcellular location">
    <subcellularLocation>
        <location evidence="1">Cell membrane</location>
        <topology evidence="1">Multi-pass membrane protein</topology>
    </subcellularLocation>
</comment>
<dbReference type="InterPro" id="IPR005828">
    <property type="entry name" value="MFS_sugar_transport-like"/>
</dbReference>
<keyword evidence="5 8" id="KW-1133">Transmembrane helix</keyword>
<feature type="domain" description="Major facilitator superfamily (MFS) profile" evidence="9">
    <location>
        <begin position="29"/>
        <end position="437"/>
    </location>
</feature>
<evidence type="ECO:0000313" key="11">
    <source>
        <dbReference type="EMBL" id="UYF92386.1"/>
    </source>
</evidence>
<feature type="transmembrane region" description="Helical" evidence="8">
    <location>
        <begin position="377"/>
        <end position="399"/>
    </location>
</feature>
<dbReference type="InterPro" id="IPR036259">
    <property type="entry name" value="MFS_trans_sf"/>
</dbReference>
<dbReference type="AlphaFoldDB" id="A0A059MRG8"/>
<evidence type="ECO:0000256" key="6">
    <source>
        <dbReference type="ARBA" id="ARBA00023136"/>
    </source>
</evidence>
<feature type="transmembrane region" description="Helical" evidence="8">
    <location>
        <begin position="165"/>
        <end position="187"/>
    </location>
</feature>
<reference evidence="11" key="3">
    <citation type="submission" date="2022-09" db="EMBL/GenBank/DDBJ databases">
        <title>The genome sequence of Rhodococcus aetherivorans N1.</title>
        <authorList>
            <person name="Jiang W."/>
        </authorList>
    </citation>
    <scope>NUCLEOTIDE SEQUENCE</scope>
    <source>
        <strain evidence="11">N1</strain>
    </source>
</reference>
<dbReference type="RefSeq" id="WP_029543097.1">
    <property type="nucleotide sequence ID" value="NZ_BAAAYP010000012.1"/>
</dbReference>
<name>A0A059MRG8_9NOCA</name>
<evidence type="ECO:0000313" key="13">
    <source>
        <dbReference type="Proteomes" id="UP001163947"/>
    </source>
</evidence>
<evidence type="ECO:0000256" key="3">
    <source>
        <dbReference type="ARBA" id="ARBA00022475"/>
    </source>
</evidence>
<keyword evidence="12" id="KW-1185">Reference proteome</keyword>
<dbReference type="GO" id="GO:0022857">
    <property type="term" value="F:transmembrane transporter activity"/>
    <property type="evidence" value="ECO:0007669"/>
    <property type="project" value="InterPro"/>
</dbReference>
<feature type="transmembrane region" description="Helical" evidence="8">
    <location>
        <begin position="256"/>
        <end position="277"/>
    </location>
</feature>
<evidence type="ECO:0000313" key="12">
    <source>
        <dbReference type="Proteomes" id="UP000325466"/>
    </source>
</evidence>
<keyword evidence="6 8" id="KW-0472">Membrane</keyword>
<dbReference type="Pfam" id="PF00083">
    <property type="entry name" value="Sugar_tr"/>
    <property type="match status" value="1"/>
</dbReference>
<feature type="transmembrane region" description="Helical" evidence="8">
    <location>
        <begin position="199"/>
        <end position="218"/>
    </location>
</feature>
<dbReference type="GeneID" id="83622357"/>
<keyword evidence="3" id="KW-1003">Cell membrane</keyword>
<dbReference type="PANTHER" id="PTHR43045">
    <property type="entry name" value="SHIKIMATE TRANSPORTER"/>
    <property type="match status" value="1"/>
</dbReference>
<evidence type="ECO:0000256" key="8">
    <source>
        <dbReference type="SAM" id="Phobius"/>
    </source>
</evidence>
<feature type="compositionally biased region" description="Polar residues" evidence="7">
    <location>
        <begin position="8"/>
        <end position="17"/>
    </location>
</feature>
<feature type="transmembrane region" description="Helical" evidence="8">
    <location>
        <begin position="124"/>
        <end position="144"/>
    </location>
</feature>
<reference evidence="10" key="2">
    <citation type="submission" date="2019-10" db="EMBL/GenBank/DDBJ databases">
        <title>Draft genome sequence of Rhodococcus aetherivorans JCM 14343.</title>
        <authorList>
            <person name="Inoue D."/>
            <person name="Nakazawa M."/>
            <person name="Yamamoto N."/>
            <person name="Sei K."/>
            <person name="Ike M."/>
        </authorList>
    </citation>
    <scope>NUCLEOTIDE SEQUENCE</scope>
    <source>
        <strain evidence="10">JCM 14343</strain>
    </source>
</reference>
<accession>A0A059MRG8</accession>
<dbReference type="Pfam" id="PF07690">
    <property type="entry name" value="MFS_1"/>
    <property type="match status" value="1"/>
</dbReference>
<evidence type="ECO:0000256" key="4">
    <source>
        <dbReference type="ARBA" id="ARBA00022692"/>
    </source>
</evidence>
<dbReference type="CDD" id="cd17369">
    <property type="entry name" value="MFS_ShiA_like"/>
    <property type="match status" value="1"/>
</dbReference>
<keyword evidence="2" id="KW-0813">Transport</keyword>